<evidence type="ECO:0000256" key="1">
    <source>
        <dbReference type="SAM" id="MobiDB-lite"/>
    </source>
</evidence>
<gene>
    <name evidence="2" type="ORF">M9458_041406</name>
</gene>
<evidence type="ECO:0008006" key="4">
    <source>
        <dbReference type="Google" id="ProtNLM"/>
    </source>
</evidence>
<feature type="region of interest" description="Disordered" evidence="1">
    <location>
        <begin position="1"/>
        <end position="71"/>
    </location>
</feature>
<dbReference type="Proteomes" id="UP001529510">
    <property type="component" value="Unassembled WGS sequence"/>
</dbReference>
<name>A0ABD0NL65_CIRMR</name>
<evidence type="ECO:0000313" key="2">
    <source>
        <dbReference type="EMBL" id="KAL0162010.1"/>
    </source>
</evidence>
<accession>A0ABD0NL65</accession>
<sequence length="153" mass="17499">MPPVQKGHPFSVQDVIAQVQNGESDFEMDSDDTDASDSDNEDVGKMDKENHQPIDCPANDDVDVKPQPKKHTVPRDRFRWWKKEFISPNTDFSGSEITNDATSLLTPLEYFQKFVTEDMIETKEIEKMLEDGPNANVWSPYVLGDRHTVHPCF</sequence>
<reference evidence="2 3" key="1">
    <citation type="submission" date="2024-05" db="EMBL/GenBank/DDBJ databases">
        <title>Genome sequencing and assembly of Indian major carp, Cirrhinus mrigala (Hamilton, 1822).</title>
        <authorList>
            <person name="Mohindra V."/>
            <person name="Chowdhury L.M."/>
            <person name="Lal K."/>
            <person name="Jena J.K."/>
        </authorList>
    </citation>
    <scope>NUCLEOTIDE SEQUENCE [LARGE SCALE GENOMIC DNA]</scope>
    <source>
        <strain evidence="2">CM1030</strain>
        <tissue evidence="2">Blood</tissue>
    </source>
</reference>
<dbReference type="EMBL" id="JAMKFB020000021">
    <property type="protein sequence ID" value="KAL0162010.1"/>
    <property type="molecule type" value="Genomic_DNA"/>
</dbReference>
<proteinExistence type="predicted"/>
<keyword evidence="3" id="KW-1185">Reference proteome</keyword>
<feature type="compositionally biased region" description="Acidic residues" evidence="1">
    <location>
        <begin position="24"/>
        <end position="41"/>
    </location>
</feature>
<dbReference type="AlphaFoldDB" id="A0ABD0NL65"/>
<protein>
    <recommendedName>
        <fullName evidence="4">PiggyBac transposable element-derived protein domain-containing protein</fullName>
    </recommendedName>
</protein>
<feature type="compositionally biased region" description="Basic and acidic residues" evidence="1">
    <location>
        <begin position="42"/>
        <end position="52"/>
    </location>
</feature>
<comment type="caution">
    <text evidence="2">The sequence shown here is derived from an EMBL/GenBank/DDBJ whole genome shotgun (WGS) entry which is preliminary data.</text>
</comment>
<organism evidence="2 3">
    <name type="scientific">Cirrhinus mrigala</name>
    <name type="common">Mrigala</name>
    <dbReference type="NCBI Taxonomy" id="683832"/>
    <lineage>
        <taxon>Eukaryota</taxon>
        <taxon>Metazoa</taxon>
        <taxon>Chordata</taxon>
        <taxon>Craniata</taxon>
        <taxon>Vertebrata</taxon>
        <taxon>Euteleostomi</taxon>
        <taxon>Actinopterygii</taxon>
        <taxon>Neopterygii</taxon>
        <taxon>Teleostei</taxon>
        <taxon>Ostariophysi</taxon>
        <taxon>Cypriniformes</taxon>
        <taxon>Cyprinidae</taxon>
        <taxon>Labeoninae</taxon>
        <taxon>Labeonini</taxon>
        <taxon>Cirrhinus</taxon>
    </lineage>
</organism>
<evidence type="ECO:0000313" key="3">
    <source>
        <dbReference type="Proteomes" id="UP001529510"/>
    </source>
</evidence>